<sequence>METTADWYRRAAVELAQTSERQVAWALAIASDADLIALIDELPRPHRQPSLVFSVARLLGAPGGDAHDFVEWLRREWPRVAPVAAERLTQTNEALRCAPLVAALERLTAPDEPIALVELGASAGLCLVPERYSYEFSRSDLETGATRLGRGEPLLRCAVSGGAAPTRLPHVTWRRGLDLRPLDVRAAEDRAWLEALLPPDRPERTARLRAAIETVRRDPPEIVTGDAAEALPRLLDAVPRGVRAVVVSLGTLVYLPRAARERVLEAVDSRGASLVTLEAEALLPELAEARAGRTAPQPSPFLLAADGVPLASVAPHGGTLSWLG</sequence>
<proteinExistence type="predicted"/>
<accession>A0A1X7PHD4</accession>
<dbReference type="RefSeq" id="WP_085477901.1">
    <property type="nucleotide sequence ID" value="NZ_FXBM01000004.1"/>
</dbReference>
<dbReference type="AlphaFoldDB" id="A0A1X7PHD4"/>
<gene>
    <name evidence="2" type="ORF">SAMN06295885_3494</name>
</gene>
<evidence type="ECO:0000313" key="2">
    <source>
        <dbReference type="EMBL" id="SMH50253.1"/>
    </source>
</evidence>
<dbReference type="OrthoDB" id="8899077at2"/>
<organism evidence="2 3">
    <name type="scientific">Rathayibacter oskolensis</name>
    <dbReference type="NCBI Taxonomy" id="1891671"/>
    <lineage>
        <taxon>Bacteria</taxon>
        <taxon>Bacillati</taxon>
        <taxon>Actinomycetota</taxon>
        <taxon>Actinomycetes</taxon>
        <taxon>Micrococcales</taxon>
        <taxon>Microbacteriaceae</taxon>
        <taxon>Rathayibacter</taxon>
    </lineage>
</organism>
<dbReference type="Pfam" id="PF10094">
    <property type="entry name" value="DUF2332"/>
    <property type="match status" value="1"/>
</dbReference>
<dbReference type="InterPro" id="IPR011200">
    <property type="entry name" value="UCP012608"/>
</dbReference>
<protein>
    <recommendedName>
        <fullName evidence="1">Ig-like domain-containing protein</fullName>
    </recommendedName>
</protein>
<dbReference type="PROSITE" id="PS50835">
    <property type="entry name" value="IG_LIKE"/>
    <property type="match status" value="1"/>
</dbReference>
<dbReference type="Proteomes" id="UP000193711">
    <property type="component" value="Unassembled WGS sequence"/>
</dbReference>
<evidence type="ECO:0000313" key="3">
    <source>
        <dbReference type="Proteomes" id="UP000193711"/>
    </source>
</evidence>
<keyword evidence="3" id="KW-1185">Reference proteome</keyword>
<dbReference type="EMBL" id="FXBM01000004">
    <property type="protein sequence ID" value="SMH50253.1"/>
    <property type="molecule type" value="Genomic_DNA"/>
</dbReference>
<dbReference type="InterPro" id="IPR007110">
    <property type="entry name" value="Ig-like_dom"/>
</dbReference>
<evidence type="ECO:0000259" key="1">
    <source>
        <dbReference type="PROSITE" id="PS50835"/>
    </source>
</evidence>
<name>A0A1X7PHD4_9MICO</name>
<feature type="domain" description="Ig-like" evidence="1">
    <location>
        <begin position="129"/>
        <end position="175"/>
    </location>
</feature>
<reference evidence="3" key="1">
    <citation type="submission" date="2017-04" db="EMBL/GenBank/DDBJ databases">
        <authorList>
            <person name="Varghese N."/>
            <person name="Submissions S."/>
        </authorList>
    </citation>
    <scope>NUCLEOTIDE SEQUENCE [LARGE SCALE GENOMIC DNA]</scope>
    <source>
        <strain evidence="3">VKM Ac-2121</strain>
    </source>
</reference>